<feature type="repeat" description="TPR" evidence="3">
    <location>
        <begin position="49"/>
        <end position="82"/>
    </location>
</feature>
<dbReference type="Gene3D" id="1.25.40.10">
    <property type="entry name" value="Tetratricopeptide repeat domain"/>
    <property type="match status" value="3"/>
</dbReference>
<evidence type="ECO:0000256" key="2">
    <source>
        <dbReference type="ARBA" id="ARBA00022803"/>
    </source>
</evidence>
<dbReference type="Pfam" id="PF13432">
    <property type="entry name" value="TPR_16"/>
    <property type="match status" value="1"/>
</dbReference>
<dbReference type="STRING" id="545694.TREPR_3859"/>
<feature type="repeat" description="TPR" evidence="3">
    <location>
        <begin position="151"/>
        <end position="184"/>
    </location>
</feature>
<dbReference type="InterPro" id="IPR019734">
    <property type="entry name" value="TPR_rpt"/>
</dbReference>
<dbReference type="PANTHER" id="PTHR44858">
    <property type="entry name" value="TETRATRICOPEPTIDE REPEAT PROTEIN 6"/>
    <property type="match status" value="1"/>
</dbReference>
<dbReference type="eggNOG" id="COG0457">
    <property type="taxonomic scope" value="Bacteria"/>
</dbReference>
<evidence type="ECO:0000313" key="4">
    <source>
        <dbReference type="EMBL" id="AEF86870.1"/>
    </source>
</evidence>
<dbReference type="Proteomes" id="UP000009223">
    <property type="component" value="Chromosome"/>
</dbReference>
<dbReference type="EMBL" id="CP001843">
    <property type="protein sequence ID" value="AEF86870.1"/>
    <property type="molecule type" value="Genomic_DNA"/>
</dbReference>
<dbReference type="SMART" id="SM00028">
    <property type="entry name" value="TPR"/>
    <property type="match status" value="7"/>
</dbReference>
<keyword evidence="5" id="KW-1185">Reference proteome</keyword>
<reference evidence="4 5" key="2">
    <citation type="journal article" date="2011" name="ISME J.">
        <title>RNA-seq reveals cooperative metabolic interactions between two termite-gut spirochete species in co-culture.</title>
        <authorList>
            <person name="Rosenthal A.Z."/>
            <person name="Matson E.G."/>
            <person name="Eldar A."/>
            <person name="Leadbetter J.R."/>
        </authorList>
    </citation>
    <scope>NUCLEOTIDE SEQUENCE [LARGE SCALE GENOMIC DNA]</scope>
    <source>
        <strain evidence="5">ATCC BAA-887 / DSM 12427 / ZAS-2</strain>
    </source>
</reference>
<dbReference type="Pfam" id="PF13181">
    <property type="entry name" value="TPR_8"/>
    <property type="match status" value="1"/>
</dbReference>
<dbReference type="AlphaFoldDB" id="F5YP35"/>
<feature type="repeat" description="TPR" evidence="3">
    <location>
        <begin position="83"/>
        <end position="116"/>
    </location>
</feature>
<dbReference type="InterPro" id="IPR050498">
    <property type="entry name" value="Ycf3"/>
</dbReference>
<gene>
    <name evidence="4" type="ordered locus">TREPR_3859</name>
</gene>
<sequence>MISHKIAKYDLDLNYLFRGTDISDAELVEIIAEADRIILENKVTPETLAEAYLKKSQCLQKLGKYQESEAIIEKALELAPEMAEAITQLGNIFRNEKNYDEAIAHYTEAIRLKPDYAAAFNNRGVSYARKGDSVQAIADYTKAIRLRPDYETAYYNRGNEYKELGQVEQALADREEAIRLKPFLKYFGNKTIHYFSNVSEDPFDNEEIEQLTGAIYLNPNNATLFNNRAWLYARRGEYDKAIAGWTEAIRLDPENTFYLEGRGDVYADKLGEYDKAIADYSEIIRLEPYSAGCFEKQGKIYETLGQLDKAAADRGEAAKLEEENSDIGIDIKHMLGSMDFNKFLEMHDDAEEIIEENKESPEK</sequence>
<feature type="repeat" description="TPR" evidence="3">
    <location>
        <begin position="222"/>
        <end position="255"/>
    </location>
</feature>
<feature type="repeat" description="TPR" evidence="3">
    <location>
        <begin position="117"/>
        <end position="150"/>
    </location>
</feature>
<dbReference type="SUPFAM" id="SSF48452">
    <property type="entry name" value="TPR-like"/>
    <property type="match status" value="2"/>
</dbReference>
<protein>
    <submittedName>
        <fullName evidence="4">Tetratricopeptide repeat protein</fullName>
    </submittedName>
</protein>
<dbReference type="OrthoDB" id="357897at2"/>
<reference evidence="5" key="1">
    <citation type="submission" date="2009-12" db="EMBL/GenBank/DDBJ databases">
        <title>Complete sequence of Treponema primitia strain ZAS-2.</title>
        <authorList>
            <person name="Tetu S.G."/>
            <person name="Matson E."/>
            <person name="Ren Q."/>
            <person name="Seshadri R."/>
            <person name="Elbourne L."/>
            <person name="Hassan K.A."/>
            <person name="Durkin A."/>
            <person name="Radune D."/>
            <person name="Mohamoud Y."/>
            <person name="Shay R."/>
            <person name="Jin S."/>
            <person name="Zhang X."/>
            <person name="Lucey K."/>
            <person name="Ballor N.R."/>
            <person name="Ottesen E."/>
            <person name="Rosenthal R."/>
            <person name="Allen A."/>
            <person name="Leadbetter J.R."/>
            <person name="Paulsen I.T."/>
        </authorList>
    </citation>
    <scope>NUCLEOTIDE SEQUENCE [LARGE SCALE GENOMIC DNA]</scope>
    <source>
        <strain evidence="5">ATCC BAA-887 / DSM 12427 / ZAS-2</strain>
    </source>
</reference>
<evidence type="ECO:0000256" key="3">
    <source>
        <dbReference type="PROSITE-ProRule" id="PRU00339"/>
    </source>
</evidence>
<dbReference type="RefSeq" id="WP_015706481.1">
    <property type="nucleotide sequence ID" value="NC_015578.1"/>
</dbReference>
<accession>F5YP35</accession>
<name>F5YP35_TREPZ</name>
<dbReference type="PROSITE" id="PS50005">
    <property type="entry name" value="TPR"/>
    <property type="match status" value="5"/>
</dbReference>
<dbReference type="Pfam" id="PF13414">
    <property type="entry name" value="TPR_11"/>
    <property type="match status" value="2"/>
</dbReference>
<dbReference type="PROSITE" id="PS50293">
    <property type="entry name" value="TPR_REGION"/>
    <property type="match status" value="4"/>
</dbReference>
<dbReference type="PANTHER" id="PTHR44858:SF1">
    <property type="entry name" value="UDP-N-ACETYLGLUCOSAMINE--PEPTIDE N-ACETYLGLUCOSAMINYLTRANSFERASE SPINDLY-RELATED"/>
    <property type="match status" value="1"/>
</dbReference>
<keyword evidence="2 3" id="KW-0802">TPR repeat</keyword>
<evidence type="ECO:0000313" key="5">
    <source>
        <dbReference type="Proteomes" id="UP000009223"/>
    </source>
</evidence>
<dbReference type="HOGENOM" id="CLU_762774_0_0_12"/>
<proteinExistence type="predicted"/>
<keyword evidence="1" id="KW-0677">Repeat</keyword>
<dbReference type="InterPro" id="IPR011990">
    <property type="entry name" value="TPR-like_helical_dom_sf"/>
</dbReference>
<evidence type="ECO:0000256" key="1">
    <source>
        <dbReference type="ARBA" id="ARBA00022737"/>
    </source>
</evidence>
<dbReference type="KEGG" id="tpi:TREPR_3859"/>
<organism evidence="4 5">
    <name type="scientific">Treponema primitia (strain ATCC BAA-887 / DSM 12427 / ZAS-2)</name>
    <dbReference type="NCBI Taxonomy" id="545694"/>
    <lineage>
        <taxon>Bacteria</taxon>
        <taxon>Pseudomonadati</taxon>
        <taxon>Spirochaetota</taxon>
        <taxon>Spirochaetia</taxon>
        <taxon>Spirochaetales</taxon>
        <taxon>Treponemataceae</taxon>
        <taxon>Treponema</taxon>
    </lineage>
</organism>